<organism evidence="1 2">
    <name type="scientific">Legionella impletisoli</name>
    <dbReference type="NCBI Taxonomy" id="343510"/>
    <lineage>
        <taxon>Bacteria</taxon>
        <taxon>Pseudomonadati</taxon>
        <taxon>Pseudomonadota</taxon>
        <taxon>Gammaproteobacteria</taxon>
        <taxon>Legionellales</taxon>
        <taxon>Legionellaceae</taxon>
        <taxon>Legionella</taxon>
    </lineage>
</organism>
<protein>
    <submittedName>
        <fullName evidence="1">Peptide ABC transporter substrate-binding protein</fullName>
    </submittedName>
</protein>
<reference evidence="1" key="2">
    <citation type="submission" date="2020-09" db="EMBL/GenBank/DDBJ databases">
        <authorList>
            <person name="Sun Q."/>
            <person name="Ohkuma M."/>
        </authorList>
    </citation>
    <scope>NUCLEOTIDE SEQUENCE</scope>
    <source>
        <strain evidence="1">JCM 13919</strain>
    </source>
</reference>
<keyword evidence="2" id="KW-1185">Reference proteome</keyword>
<comment type="caution">
    <text evidence="1">The sequence shown here is derived from an EMBL/GenBank/DDBJ whole genome shotgun (WGS) entry which is preliminary data.</text>
</comment>
<dbReference type="Proteomes" id="UP000630149">
    <property type="component" value="Unassembled WGS sequence"/>
</dbReference>
<gene>
    <name evidence="1" type="ORF">GCM10007966_08910</name>
</gene>
<reference evidence="1" key="1">
    <citation type="journal article" date="2014" name="Int. J. Syst. Evol. Microbiol.">
        <title>Complete genome sequence of Corynebacterium casei LMG S-19264T (=DSM 44701T), isolated from a smear-ripened cheese.</title>
        <authorList>
            <consortium name="US DOE Joint Genome Institute (JGI-PGF)"/>
            <person name="Walter F."/>
            <person name="Albersmeier A."/>
            <person name="Kalinowski J."/>
            <person name="Ruckert C."/>
        </authorList>
    </citation>
    <scope>NUCLEOTIDE SEQUENCE</scope>
    <source>
        <strain evidence="1">JCM 13919</strain>
    </source>
</reference>
<dbReference type="EMBL" id="BMOB01000003">
    <property type="protein sequence ID" value="GGI82510.1"/>
    <property type="molecule type" value="Genomic_DNA"/>
</dbReference>
<dbReference type="RefSeq" id="WP_229669328.1">
    <property type="nucleotide sequence ID" value="NZ_BMOB01000003.1"/>
</dbReference>
<accession>A0A917JR56</accession>
<dbReference type="InterPro" id="IPR011664">
    <property type="entry name" value="Abi_system_AbiD/AbiF-like"/>
</dbReference>
<evidence type="ECO:0000313" key="1">
    <source>
        <dbReference type="EMBL" id="GGI82510.1"/>
    </source>
</evidence>
<dbReference type="AlphaFoldDB" id="A0A917JR56"/>
<evidence type="ECO:0000313" key="2">
    <source>
        <dbReference type="Proteomes" id="UP000630149"/>
    </source>
</evidence>
<proteinExistence type="predicted"/>
<sequence>MRTTTGYFFMATKKYAKPALTISEQIEFLSSQGLEILDEQLAHNILSTVSYYRFSSYLLPFKQRHQENNSRRFKDNISLDQAWKLYQFDRELRLLVSDAIERIEIAFRAAITNTTSVRLHPFWYTEREHFKKHKVRTTHHGLTRKKDFFDDFFKTVQNICQSKQEVFLQHYYQNYSEPEFPPIWMMIEALSFGAVSKMFDNIQSIEIRNEIASVFGQHTTVIESWMRTLTYTRNLCAHHSRLWNRWFVIPPVIPKFDPLKNHIKPDPDGNFRFQLIAFIIIRLLEKLSIQDNWKKQLFGLFEKYEEFPSWQMGFNSNWPEDPIWEYL</sequence>
<name>A0A917JR56_9GAMM</name>
<dbReference type="Pfam" id="PF07751">
    <property type="entry name" value="Abi_2"/>
    <property type="match status" value="1"/>
</dbReference>